<comment type="caution">
    <text evidence="1">The sequence shown here is derived from an EMBL/GenBank/DDBJ whole genome shotgun (WGS) entry which is preliminary data.</text>
</comment>
<evidence type="ECO:0000313" key="1">
    <source>
        <dbReference type="EMBL" id="NOK37607.1"/>
    </source>
</evidence>
<proteinExistence type="predicted"/>
<dbReference type="Proteomes" id="UP000563426">
    <property type="component" value="Unassembled WGS sequence"/>
</dbReference>
<sequence>MDRLMEAFSIIAVFSAVHERVLEAIRALETRLPNRKVLLDWLTVGGLNWVPAVILAVATRANLLALLSGGTEAFFAHYLHPWPAEFSTNLVQDVSGCLLMGLTTTLGSRFWHDLVKALVDLRTGLKALPEVARRGAAPDVSRAFSVAAGELERHDTPAVMAVSEALRKAAENLQRRV</sequence>
<accession>A0A7Y4KPK3</accession>
<dbReference type="AlphaFoldDB" id="A0A7Y4KPK3"/>
<dbReference type="RefSeq" id="WP_147441880.1">
    <property type="nucleotide sequence ID" value="NZ_JABFJV010000239.1"/>
</dbReference>
<organism evidence="1 2">
    <name type="scientific">Corallococcus exercitus</name>
    <dbReference type="NCBI Taxonomy" id="2316736"/>
    <lineage>
        <taxon>Bacteria</taxon>
        <taxon>Pseudomonadati</taxon>
        <taxon>Myxococcota</taxon>
        <taxon>Myxococcia</taxon>
        <taxon>Myxococcales</taxon>
        <taxon>Cystobacterineae</taxon>
        <taxon>Myxococcaceae</taxon>
        <taxon>Corallococcus</taxon>
    </lineage>
</organism>
<dbReference type="EMBL" id="JABFJV010000239">
    <property type="protein sequence ID" value="NOK37607.1"/>
    <property type="molecule type" value="Genomic_DNA"/>
</dbReference>
<name>A0A7Y4KPK3_9BACT</name>
<protein>
    <submittedName>
        <fullName evidence="1">Uncharacterized protein</fullName>
    </submittedName>
</protein>
<evidence type="ECO:0000313" key="2">
    <source>
        <dbReference type="Proteomes" id="UP000563426"/>
    </source>
</evidence>
<reference evidence="1 2" key="1">
    <citation type="submission" date="2020-05" db="EMBL/GenBank/DDBJ databases">
        <authorList>
            <person name="Whitworth D."/>
        </authorList>
    </citation>
    <scope>NUCLEOTIDE SEQUENCE [LARGE SCALE GENOMIC DNA]</scope>
    <source>
        <strain evidence="1 2">AB043B</strain>
    </source>
</reference>
<gene>
    <name evidence="1" type="ORF">HMI49_30855</name>
</gene>
<keyword evidence="2" id="KW-1185">Reference proteome</keyword>